<evidence type="ECO:0000259" key="3">
    <source>
        <dbReference type="Pfam" id="PF10079"/>
    </source>
</evidence>
<dbReference type="InterPro" id="IPR011199">
    <property type="entry name" value="Bacillithiol_biosynth_BshC"/>
</dbReference>
<name>A0A7G9W6V2_ALKCA</name>
<comment type="similarity">
    <text evidence="2">Belongs to the BshC family.</text>
</comment>
<evidence type="ECO:0000256" key="2">
    <source>
        <dbReference type="HAMAP-Rule" id="MF_01867"/>
    </source>
</evidence>
<feature type="domain" description="Bacillithiol biosynthesis BshC C-terminal coiled-coil" evidence="4">
    <location>
        <begin position="365"/>
        <end position="520"/>
    </location>
</feature>
<dbReference type="EC" id="6.-.-.-" evidence="2"/>
<comment type="function">
    <text evidence="2">Involved in bacillithiol (BSH) biosynthesis. May catalyze the last step of the pathway, the addition of cysteine to glucosamine malate (GlcN-Mal) to generate BSH.</text>
</comment>
<dbReference type="InterPro" id="IPR055399">
    <property type="entry name" value="CC_BshC"/>
</dbReference>
<dbReference type="NCBIfam" id="TIGR03998">
    <property type="entry name" value="thiol_BshC"/>
    <property type="match status" value="1"/>
</dbReference>
<dbReference type="HAMAP" id="MF_01867">
    <property type="entry name" value="BshC"/>
    <property type="match status" value="1"/>
</dbReference>
<sequence length="522" mass="60591">MPNIYQEYIAEKGSALSLFDYSPTIPQIHNRYEEINDKKATVKLCTYLEGYNNSLGCSKKTLENIQRLRNGAKTVVTGQQSGLLLGPTYTIYKALTAVRLAEQLTKEGKDVVPVFWIADEDHDWQEVNHTYLLDVKGNPQKLKIELDVQDSPVHHINLQEENLEELLGFIQELGFDQSFTKTVRNMLVDTYSKNFSKWFAKLLTYILKDTGLILIDSKADILKEQGKEVFTNMIEKRSELIQNLSTVSTKIKELGYNLQNPFDEVEESNLFIFKDNKRYKLKYLGNEQYSIKTGEVLTKEDVKDYINKGLVSPNVFLRLIVQDTSLPTVAFVGGPGEISYLAQIKDLYHSITNSKLPVIFPRQSFMVIESPINKLMKRYSLNYTHIHNLDLEKNKLIHNGEWELIQKEFELVKNDIIQQYKRLTDKISTINTQLSTIGEKNLQLITNQVGYLEKKAFNFHKENHCLVLEHFNKIEKNLYPNNIEQQRSLSIIYYLIKYDFSFIQKVTEGMDITNFSLQYIEL</sequence>
<gene>
    <name evidence="2 5" type="primary">bshC</name>
    <name evidence="5" type="ORF">HYG86_06325</name>
</gene>
<accession>A0A7G9W6V2</accession>
<evidence type="ECO:0000313" key="5">
    <source>
        <dbReference type="EMBL" id="QNO14414.1"/>
    </source>
</evidence>
<feature type="domain" description="Bacillithiol biosynthesis BshC N-terminal Rossmann-like" evidence="3">
    <location>
        <begin position="3"/>
        <end position="362"/>
    </location>
</feature>
<dbReference type="Proteomes" id="UP000516160">
    <property type="component" value="Chromosome"/>
</dbReference>
<dbReference type="GO" id="GO:0016874">
    <property type="term" value="F:ligase activity"/>
    <property type="evidence" value="ECO:0007669"/>
    <property type="project" value="UniProtKB-UniRule"/>
</dbReference>
<dbReference type="EMBL" id="CP058559">
    <property type="protein sequence ID" value="QNO14414.1"/>
    <property type="molecule type" value="Genomic_DNA"/>
</dbReference>
<evidence type="ECO:0000313" key="6">
    <source>
        <dbReference type="Proteomes" id="UP000516160"/>
    </source>
</evidence>
<dbReference type="Pfam" id="PF24850">
    <property type="entry name" value="CC_BshC"/>
    <property type="match status" value="1"/>
</dbReference>
<dbReference type="Pfam" id="PF10079">
    <property type="entry name" value="Rossmann-like_BshC"/>
    <property type="match status" value="1"/>
</dbReference>
<proteinExistence type="inferred from homology"/>
<keyword evidence="6" id="KW-1185">Reference proteome</keyword>
<reference evidence="5 6" key="1">
    <citation type="submission" date="2020-07" db="EMBL/GenBank/DDBJ databases">
        <title>Alkalicella. sp. LB2 genome.</title>
        <authorList>
            <person name="Postec A."/>
            <person name="Quemeneur M."/>
        </authorList>
    </citation>
    <scope>NUCLEOTIDE SEQUENCE [LARGE SCALE GENOMIC DNA]</scope>
    <source>
        <strain evidence="5 6">LB2</strain>
    </source>
</reference>
<evidence type="ECO:0000259" key="4">
    <source>
        <dbReference type="Pfam" id="PF24850"/>
    </source>
</evidence>
<organism evidence="5 6">
    <name type="scientific">Alkalicella caledoniensis</name>
    <dbReference type="NCBI Taxonomy" id="2731377"/>
    <lineage>
        <taxon>Bacteria</taxon>
        <taxon>Bacillati</taxon>
        <taxon>Bacillota</taxon>
        <taxon>Clostridia</taxon>
        <taxon>Eubacteriales</taxon>
        <taxon>Proteinivoracaceae</taxon>
        <taxon>Alkalicella</taxon>
    </lineage>
</organism>
<dbReference type="InterPro" id="IPR055398">
    <property type="entry name" value="Rossmann-like_BshC"/>
</dbReference>
<dbReference type="AlphaFoldDB" id="A0A7G9W6V2"/>
<keyword evidence="1 2" id="KW-0436">Ligase</keyword>
<dbReference type="PIRSF" id="PIRSF012535">
    <property type="entry name" value="UCP012535"/>
    <property type="match status" value="1"/>
</dbReference>
<evidence type="ECO:0000256" key="1">
    <source>
        <dbReference type="ARBA" id="ARBA00022598"/>
    </source>
</evidence>
<protein>
    <recommendedName>
        <fullName evidence="2">Putative cysteine ligase BshC</fullName>
        <ecNumber evidence="2">6.-.-.-</ecNumber>
    </recommendedName>
</protein>
<dbReference type="KEGG" id="acae:HYG86_06325"/>
<dbReference type="RefSeq" id="WP_213168084.1">
    <property type="nucleotide sequence ID" value="NZ_CP058559.1"/>
</dbReference>